<protein>
    <submittedName>
        <fullName evidence="1">Uncharacterized protein</fullName>
    </submittedName>
</protein>
<sequence length="93" mass="10444">MATASAPATHEEVDDSFAVFTGVELLPRREHGDKTGDGNGNGKFRMIYHKSMIHRTFGGCQNNSDQIQNTRSERHHKRVAYSPRTIVETCSRP</sequence>
<evidence type="ECO:0000313" key="1">
    <source>
        <dbReference type="EMBL" id="TVU44109.1"/>
    </source>
</evidence>
<evidence type="ECO:0000313" key="2">
    <source>
        <dbReference type="Proteomes" id="UP000324897"/>
    </source>
</evidence>
<dbReference type="EMBL" id="RWGY01000004">
    <property type="protein sequence ID" value="TVU44109.1"/>
    <property type="molecule type" value="Genomic_DNA"/>
</dbReference>
<gene>
    <name evidence="1" type="ORF">EJB05_03542</name>
</gene>
<proteinExistence type="predicted"/>
<reference evidence="1 2" key="1">
    <citation type="journal article" date="2019" name="Sci. Rep.">
        <title>A high-quality genome of Eragrostis curvula grass provides insights into Poaceae evolution and supports new strategies to enhance forage quality.</title>
        <authorList>
            <person name="Carballo J."/>
            <person name="Santos B.A.C.M."/>
            <person name="Zappacosta D."/>
            <person name="Garbus I."/>
            <person name="Selva J.P."/>
            <person name="Gallo C.A."/>
            <person name="Diaz A."/>
            <person name="Albertini E."/>
            <person name="Caccamo M."/>
            <person name="Echenique V."/>
        </authorList>
    </citation>
    <scope>NUCLEOTIDE SEQUENCE [LARGE SCALE GENOMIC DNA]</scope>
    <source>
        <strain evidence="2">cv. Victoria</strain>
        <tissue evidence="1">Leaf</tissue>
    </source>
</reference>
<accession>A0A5J9W6Z6</accession>
<dbReference type="Proteomes" id="UP000324897">
    <property type="component" value="Chromosome 5"/>
</dbReference>
<dbReference type="Gramene" id="TVU44109">
    <property type="protein sequence ID" value="TVU44109"/>
    <property type="gene ID" value="EJB05_03542"/>
</dbReference>
<dbReference type="AlphaFoldDB" id="A0A5J9W6Z6"/>
<feature type="non-terminal residue" evidence="1">
    <location>
        <position position="1"/>
    </location>
</feature>
<name>A0A5J9W6Z6_9POAL</name>
<comment type="caution">
    <text evidence="1">The sequence shown here is derived from an EMBL/GenBank/DDBJ whole genome shotgun (WGS) entry which is preliminary data.</text>
</comment>
<keyword evidence="2" id="KW-1185">Reference proteome</keyword>
<organism evidence="1 2">
    <name type="scientific">Eragrostis curvula</name>
    <name type="common">weeping love grass</name>
    <dbReference type="NCBI Taxonomy" id="38414"/>
    <lineage>
        <taxon>Eukaryota</taxon>
        <taxon>Viridiplantae</taxon>
        <taxon>Streptophyta</taxon>
        <taxon>Embryophyta</taxon>
        <taxon>Tracheophyta</taxon>
        <taxon>Spermatophyta</taxon>
        <taxon>Magnoliopsida</taxon>
        <taxon>Liliopsida</taxon>
        <taxon>Poales</taxon>
        <taxon>Poaceae</taxon>
        <taxon>PACMAD clade</taxon>
        <taxon>Chloridoideae</taxon>
        <taxon>Eragrostideae</taxon>
        <taxon>Eragrostidinae</taxon>
        <taxon>Eragrostis</taxon>
    </lineage>
</organism>